<evidence type="ECO:0000313" key="3">
    <source>
        <dbReference type="EMBL" id="OYL23651.1"/>
    </source>
</evidence>
<dbReference type="Proteomes" id="UP000310822">
    <property type="component" value="Unassembled WGS sequence"/>
</dbReference>
<dbReference type="RefSeq" id="WP_000420335.1">
    <property type="nucleotide sequence ID" value="NZ_AP028877.1"/>
</dbReference>
<feature type="transmembrane region" description="Helical" evidence="1">
    <location>
        <begin position="70"/>
        <end position="89"/>
    </location>
</feature>
<evidence type="ECO:0000313" key="4">
    <source>
        <dbReference type="EMBL" id="VMC89701.1"/>
    </source>
</evidence>
<evidence type="ECO:0000313" key="5">
    <source>
        <dbReference type="EMBL" id="VNB43378.1"/>
    </source>
</evidence>
<reference evidence="9 10" key="3">
    <citation type="submission" date="2019-04" db="EMBL/GenBank/DDBJ databases">
        <authorList>
            <consortium name="Pathogen Informatics"/>
        </authorList>
    </citation>
    <scope>NUCLEOTIDE SEQUENCE [LARGE SCALE GENOMIC DNA]</scope>
    <source>
        <strain evidence="10 11">GPSC47</strain>
        <strain evidence="5 9">GPSC54</strain>
    </source>
</reference>
<feature type="transmembrane region" description="Helical" evidence="1">
    <location>
        <begin position="26"/>
        <end position="49"/>
    </location>
</feature>
<gene>
    <name evidence="3" type="ORF">A5N45_11365</name>
    <name evidence="2" type="ORF">ERS019209_00202</name>
    <name evidence="4" type="ORF">SAMEA2627268_00788</name>
    <name evidence="6" type="ORF">SAMEA2696453_02016</name>
    <name evidence="5" type="ORF">SAMEA2783718_00689</name>
</gene>
<evidence type="ECO:0000313" key="6">
    <source>
        <dbReference type="EMBL" id="VOG87129.1"/>
    </source>
</evidence>
<dbReference type="Proteomes" id="UP000312530">
    <property type="component" value="Unassembled WGS sequence"/>
</dbReference>
<reference evidence="2 7" key="1">
    <citation type="submission" date="2015-03" db="EMBL/GenBank/DDBJ databases">
        <authorList>
            <consortium name="Pathogen Informatics"/>
            <person name="Murphy D."/>
        </authorList>
    </citation>
    <scope>NUCLEOTIDE SEQUENCE [LARGE SCALE GENOMIC DNA]</scope>
    <source>
        <strain evidence="2">SMRU51</strain>
        <strain evidence="7">type strain: N</strain>
    </source>
</reference>
<proteinExistence type="predicted"/>
<sequence>MELILPNNYVDLEQEEMMYLDGGEPMSISAIVALAITIGGASYSTGYVLGERVYYSGYKNSDYQKNKWGIRGAMLAAFGAIGAVVMLGFENRYYALVTGRG</sequence>
<dbReference type="EMBL" id="NNBW01000259">
    <property type="protein sequence ID" value="OYL23651.1"/>
    <property type="molecule type" value="Genomic_DNA"/>
</dbReference>
<dbReference type="EMBL" id="CAAQRO010000004">
    <property type="protein sequence ID" value="VMC89701.1"/>
    <property type="molecule type" value="Genomic_DNA"/>
</dbReference>
<evidence type="ECO:0000313" key="8">
    <source>
        <dbReference type="Proteomes" id="UP000214939"/>
    </source>
</evidence>
<name>A0A0T8HAV6_STREE</name>
<evidence type="ECO:0000313" key="10">
    <source>
        <dbReference type="Proteomes" id="UP000311381"/>
    </source>
</evidence>
<evidence type="ECO:0000313" key="2">
    <source>
        <dbReference type="EMBL" id="CEX61747.1"/>
    </source>
</evidence>
<keyword evidence="1" id="KW-0472">Membrane</keyword>
<evidence type="ECO:0000313" key="9">
    <source>
        <dbReference type="Proteomes" id="UP000310822"/>
    </source>
</evidence>
<dbReference type="EMBL" id="CFFA01000001">
    <property type="protein sequence ID" value="CEX61747.1"/>
    <property type="molecule type" value="Genomic_DNA"/>
</dbReference>
<dbReference type="Proteomes" id="UP000214939">
    <property type="component" value="Unassembled WGS sequence"/>
</dbReference>
<evidence type="ECO:0000313" key="7">
    <source>
        <dbReference type="Proteomes" id="UP000048507"/>
    </source>
</evidence>
<accession>A0A0T8HAV6</accession>
<reference evidence="3 8" key="2">
    <citation type="submission" date="2017-07" db="EMBL/GenBank/DDBJ databases">
        <title>Invasive disease caused simultaneously by more than one serotype of Streptococcus pneumoniae, South Africa.</title>
        <authorList>
            <person name="Ndlangisa K."/>
            <person name="Du Plessis M."/>
            <person name="Von Gottberg A."/>
        </authorList>
    </citation>
    <scope>NUCLEOTIDE SEQUENCE [LARGE SCALE GENOMIC DNA]</scope>
    <source>
        <strain evidence="3 8">8227-15B</strain>
    </source>
</reference>
<evidence type="ECO:0000313" key="11">
    <source>
        <dbReference type="Proteomes" id="UP000312530"/>
    </source>
</evidence>
<organism evidence="3 8">
    <name type="scientific">Streptococcus pneumoniae</name>
    <dbReference type="NCBI Taxonomy" id="1313"/>
    <lineage>
        <taxon>Bacteria</taxon>
        <taxon>Bacillati</taxon>
        <taxon>Bacillota</taxon>
        <taxon>Bacilli</taxon>
        <taxon>Lactobacillales</taxon>
        <taxon>Streptococcaceae</taxon>
        <taxon>Streptococcus</taxon>
    </lineage>
</organism>
<dbReference type="EMBL" id="CAASIK010000003">
    <property type="protein sequence ID" value="VNB43378.1"/>
    <property type="molecule type" value="Genomic_DNA"/>
</dbReference>
<dbReference type="Proteomes" id="UP000048507">
    <property type="component" value="Unassembled WGS sequence"/>
</dbReference>
<dbReference type="AlphaFoldDB" id="A0A0T8HAV6"/>
<evidence type="ECO:0000256" key="1">
    <source>
        <dbReference type="SAM" id="Phobius"/>
    </source>
</evidence>
<keyword evidence="1" id="KW-1133">Transmembrane helix</keyword>
<dbReference type="Proteomes" id="UP000311381">
    <property type="component" value="Unassembled WGS sequence"/>
</dbReference>
<dbReference type="EMBL" id="CAAULE010000024">
    <property type="protein sequence ID" value="VOG87129.1"/>
    <property type="molecule type" value="Genomic_DNA"/>
</dbReference>
<keyword evidence="1" id="KW-0812">Transmembrane</keyword>
<protein>
    <submittedName>
        <fullName evidence="4">Membrane protein</fullName>
    </submittedName>
</protein>